<dbReference type="InterPro" id="IPR010721">
    <property type="entry name" value="UstE-like"/>
</dbReference>
<dbReference type="Pfam" id="PF06966">
    <property type="entry name" value="DUF1295"/>
    <property type="match status" value="1"/>
</dbReference>
<gene>
    <name evidence="2" type="ORF">RPMA_23020</name>
</gene>
<dbReference type="Proteomes" id="UP000682843">
    <property type="component" value="Chromosome"/>
</dbReference>
<evidence type="ECO:0000313" key="3">
    <source>
        <dbReference type="Proteomes" id="UP000682843"/>
    </source>
</evidence>
<name>A0ABX8ADN1_9BRAD</name>
<accession>A0ABX8ADN1</accession>
<evidence type="ECO:0000313" key="2">
    <source>
        <dbReference type="EMBL" id="QUS41392.1"/>
    </source>
</evidence>
<keyword evidence="1" id="KW-0472">Membrane</keyword>
<keyword evidence="1" id="KW-0812">Transmembrane</keyword>
<dbReference type="PANTHER" id="PTHR32251">
    <property type="entry name" value="3-OXO-5-ALPHA-STEROID 4-DEHYDROGENASE"/>
    <property type="match status" value="1"/>
</dbReference>
<dbReference type="EMBL" id="CP036498">
    <property type="protein sequence ID" value="QUS41392.1"/>
    <property type="molecule type" value="Genomic_DNA"/>
</dbReference>
<feature type="transmembrane region" description="Helical" evidence="1">
    <location>
        <begin position="38"/>
        <end position="57"/>
    </location>
</feature>
<dbReference type="PROSITE" id="PS50244">
    <property type="entry name" value="S5A_REDUCTASE"/>
    <property type="match status" value="1"/>
</dbReference>
<dbReference type="PANTHER" id="PTHR32251:SF17">
    <property type="entry name" value="STEROID 5-ALPHA REDUCTASE C-TERMINAL DOMAIN-CONTAINING PROTEIN"/>
    <property type="match status" value="1"/>
</dbReference>
<keyword evidence="3" id="KW-1185">Reference proteome</keyword>
<keyword evidence="1" id="KW-1133">Transmembrane helix</keyword>
<dbReference type="RefSeq" id="WP_211910034.1">
    <property type="nucleotide sequence ID" value="NZ_CP036498.1"/>
</dbReference>
<evidence type="ECO:0000256" key="1">
    <source>
        <dbReference type="SAM" id="Phobius"/>
    </source>
</evidence>
<dbReference type="Gene3D" id="1.20.120.1630">
    <property type="match status" value="1"/>
</dbReference>
<proteinExistence type="predicted"/>
<sequence>MTIVYLGALLAIAVALSLLMALAWVVQQRTGNSGWVDTIWTFSLGIVGAGAALWPLADAAPNARQWLVAALVVTWSVRLGSHIAMRSAGIADDPRYAAFAAEWGADSPRKMFLFLQNQALGSIPLVFAIFVASRFPSDALRVQDYLGALILFTGIAGEALADRQLKAFRSDPANKGKVCDAGLWGWSRHPNYFFEWLGWLAYPVIALSVDYPWSLATLLAPIFMYWILRHVTGVPPLEEQMMKSRGDRYRAYQARTSVFFPLPPRTHSGHQGAAS</sequence>
<feature type="transmembrane region" description="Helical" evidence="1">
    <location>
        <begin position="6"/>
        <end position="26"/>
    </location>
</feature>
<organism evidence="2 3">
    <name type="scientific">Tardiphaga alba</name>
    <dbReference type="NCBI Taxonomy" id="340268"/>
    <lineage>
        <taxon>Bacteria</taxon>
        <taxon>Pseudomonadati</taxon>
        <taxon>Pseudomonadota</taxon>
        <taxon>Alphaproteobacteria</taxon>
        <taxon>Hyphomicrobiales</taxon>
        <taxon>Nitrobacteraceae</taxon>
        <taxon>Tardiphaga</taxon>
    </lineage>
</organism>
<reference evidence="2 3" key="1">
    <citation type="submission" date="2019-02" db="EMBL/GenBank/DDBJ databases">
        <title>Emended description of the genus Rhodopseudomonas and description of Rhodopseudomonas albus sp. nov., a non-phototrophic, heavy-metal-tolerant bacterium isolated from garden soil.</title>
        <authorList>
            <person name="Bao Z."/>
            <person name="Cao W.W."/>
            <person name="Sato Y."/>
            <person name="Nishizawa T."/>
            <person name="Zhao J."/>
            <person name="Guo Y."/>
            <person name="Ohta H."/>
        </authorList>
    </citation>
    <scope>NUCLEOTIDE SEQUENCE [LARGE SCALE GENOMIC DNA]</scope>
    <source>
        <strain evidence="2 3">SK50-23</strain>
    </source>
</reference>
<protein>
    <submittedName>
        <fullName evidence="2">DUF1295 domain-containing protein</fullName>
    </submittedName>
</protein>